<accession>A0ABR2JH03</accession>
<evidence type="ECO:0000313" key="2">
    <source>
        <dbReference type="EMBL" id="KAK8876989.1"/>
    </source>
</evidence>
<sequence>MQFFTLAIAAATVGVSLVGALPSTGNREKLGGIVEPKRDDPYEEGECNGTRCNFLYQNLDCTHGTSTVQSGGGDGAKCKVYDFGSHEYPAYAICPGTAG</sequence>
<organism evidence="2 3">
    <name type="scientific">Apiospora arundinis</name>
    <dbReference type="NCBI Taxonomy" id="335852"/>
    <lineage>
        <taxon>Eukaryota</taxon>
        <taxon>Fungi</taxon>
        <taxon>Dikarya</taxon>
        <taxon>Ascomycota</taxon>
        <taxon>Pezizomycotina</taxon>
        <taxon>Sordariomycetes</taxon>
        <taxon>Xylariomycetidae</taxon>
        <taxon>Amphisphaeriales</taxon>
        <taxon>Apiosporaceae</taxon>
        <taxon>Apiospora</taxon>
    </lineage>
</organism>
<dbReference type="Proteomes" id="UP001390339">
    <property type="component" value="Unassembled WGS sequence"/>
</dbReference>
<name>A0ABR2JH03_9PEZI</name>
<keyword evidence="3" id="KW-1185">Reference proteome</keyword>
<reference evidence="2 3" key="1">
    <citation type="journal article" date="2024" name="IMA Fungus">
        <title>Apiospora arundinis, a panoply of carbohydrate-active enzymes and secondary metabolites.</title>
        <authorList>
            <person name="Sorensen T."/>
            <person name="Petersen C."/>
            <person name="Muurmann A.T."/>
            <person name="Christiansen J.V."/>
            <person name="Brundto M.L."/>
            <person name="Overgaard C.K."/>
            <person name="Boysen A.T."/>
            <person name="Wollenberg R.D."/>
            <person name="Larsen T.O."/>
            <person name="Sorensen J.L."/>
            <person name="Nielsen K.L."/>
            <person name="Sondergaard T.E."/>
        </authorList>
    </citation>
    <scope>NUCLEOTIDE SEQUENCE [LARGE SCALE GENOMIC DNA]</scope>
    <source>
        <strain evidence="2 3">AAU 773</strain>
    </source>
</reference>
<feature type="signal peptide" evidence="1">
    <location>
        <begin position="1"/>
        <end position="20"/>
    </location>
</feature>
<dbReference type="EMBL" id="JAPCWZ010000002">
    <property type="protein sequence ID" value="KAK8876989.1"/>
    <property type="molecule type" value="Genomic_DNA"/>
</dbReference>
<evidence type="ECO:0000313" key="3">
    <source>
        <dbReference type="Proteomes" id="UP001390339"/>
    </source>
</evidence>
<protein>
    <submittedName>
        <fullName evidence="2">Uncharacterized protein</fullName>
    </submittedName>
</protein>
<feature type="chain" id="PRO_5046853340" evidence="1">
    <location>
        <begin position="21"/>
        <end position="99"/>
    </location>
</feature>
<proteinExistence type="predicted"/>
<comment type="caution">
    <text evidence="2">The sequence shown here is derived from an EMBL/GenBank/DDBJ whole genome shotgun (WGS) entry which is preliminary data.</text>
</comment>
<keyword evidence="1" id="KW-0732">Signal</keyword>
<gene>
    <name evidence="2" type="ORF">PGQ11_001935</name>
</gene>
<evidence type="ECO:0000256" key="1">
    <source>
        <dbReference type="SAM" id="SignalP"/>
    </source>
</evidence>